<dbReference type="PANTHER" id="PTHR34475">
    <property type="match status" value="1"/>
</dbReference>
<keyword evidence="1" id="KW-0175">Coiled coil</keyword>
<evidence type="ECO:0000259" key="2">
    <source>
        <dbReference type="Pfam" id="PF13464"/>
    </source>
</evidence>
<dbReference type="Pfam" id="PF13413">
    <property type="entry name" value="HTH_25"/>
    <property type="match status" value="1"/>
</dbReference>
<feature type="coiled-coil region" evidence="1">
    <location>
        <begin position="174"/>
        <end position="201"/>
    </location>
</feature>
<proteinExistence type="predicted"/>
<keyword evidence="4" id="KW-1185">Reference proteome</keyword>
<dbReference type="InterPro" id="IPR025194">
    <property type="entry name" value="RodZ-like_C"/>
</dbReference>
<accession>A0ABY5Y183</accession>
<dbReference type="Pfam" id="PF13464">
    <property type="entry name" value="RodZ_C"/>
    <property type="match status" value="1"/>
</dbReference>
<organism evidence="3 4">
    <name type="scientific">Taurinivorans muris</name>
    <dbReference type="NCBI Taxonomy" id="2787751"/>
    <lineage>
        <taxon>Bacteria</taxon>
        <taxon>Pseudomonadati</taxon>
        <taxon>Thermodesulfobacteriota</taxon>
        <taxon>Desulfovibrionia</taxon>
        <taxon>Desulfovibrionales</taxon>
        <taxon>Desulfovibrionaceae</taxon>
        <taxon>Taurinivorans</taxon>
    </lineage>
</organism>
<dbReference type="InterPro" id="IPR010982">
    <property type="entry name" value="Lambda_DNA-bd_dom_sf"/>
</dbReference>
<feature type="domain" description="Cytoskeleton protein RodZ-like C-terminal" evidence="2">
    <location>
        <begin position="264"/>
        <end position="322"/>
    </location>
</feature>
<dbReference type="PANTHER" id="PTHR34475:SF1">
    <property type="entry name" value="CYTOSKELETON PROTEIN RODZ"/>
    <property type="match status" value="1"/>
</dbReference>
<name>A0ABY5Y183_9BACT</name>
<reference evidence="3" key="1">
    <citation type="submission" date="2020-12" db="EMBL/GenBank/DDBJ databases">
        <title>Taurinivorans muris gen. nov., sp. nov., fundamental and realized metabolic niche of a ubiquitous sulfidogenic bacterium in the murine intestine.</title>
        <authorList>
            <person name="Ye H."/>
            <person name="Hanson B.T."/>
            <person name="Loy A."/>
        </authorList>
    </citation>
    <scope>NUCLEOTIDE SEQUENCE</scope>
    <source>
        <strain evidence="3">LT0009</strain>
    </source>
</reference>
<protein>
    <submittedName>
        <fullName evidence="3">Helix-turn-helix domain-containing protein</fullName>
    </submittedName>
</protein>
<evidence type="ECO:0000256" key="1">
    <source>
        <dbReference type="SAM" id="Coils"/>
    </source>
</evidence>
<evidence type="ECO:0000313" key="3">
    <source>
        <dbReference type="EMBL" id="UWX05942.1"/>
    </source>
</evidence>
<dbReference type="SUPFAM" id="SSF47413">
    <property type="entry name" value="lambda repressor-like DNA-binding domains"/>
    <property type="match status" value="1"/>
</dbReference>
<evidence type="ECO:0000313" key="4">
    <source>
        <dbReference type="Proteomes" id="UP001058120"/>
    </source>
</evidence>
<dbReference type="Proteomes" id="UP001058120">
    <property type="component" value="Chromosome"/>
</dbReference>
<dbReference type="CDD" id="cd00093">
    <property type="entry name" value="HTH_XRE"/>
    <property type="match status" value="1"/>
</dbReference>
<dbReference type="RefSeq" id="WP_334315536.1">
    <property type="nucleotide sequence ID" value="NZ_CP065938.1"/>
</dbReference>
<dbReference type="InterPro" id="IPR001387">
    <property type="entry name" value="Cro/C1-type_HTH"/>
</dbReference>
<dbReference type="Gene3D" id="1.10.260.40">
    <property type="entry name" value="lambda repressor-like DNA-binding domains"/>
    <property type="match status" value="1"/>
</dbReference>
<dbReference type="EMBL" id="CP065938">
    <property type="protein sequence ID" value="UWX05942.1"/>
    <property type="molecule type" value="Genomic_DNA"/>
</dbReference>
<dbReference type="InterPro" id="IPR050400">
    <property type="entry name" value="Bact_Cytoskel_RodZ"/>
</dbReference>
<sequence length="332" mass="37368">MNLIELGTIFREKRQSKNLSIADISKAIKIPQQSLIALEQGDLGFIGYETYYKNFLKCYAVYLGYDVEEYQQLIKNVDEFSEQIAPPKSLEVQLAETQPELAKPRGRKLAVQLFILAVIGGSAYFYFSHGDVLFGDEKENTPVIEKQTKPASSAVAVDKNVEPAKEPVLASEPENETTEAVLQAENEKSDVQAEAENVIQKQEVSDTQKPTETVAQDTAQKSSGAVQQELPFDLQAFLSEYPSAQVIDWESVAEPQKGEQQAVMYANQDCWMQYRQDDKSGHFIIKKGEQRVFNFRKNLQFKIANGSAITLFHDRKPVDVGDSSKLREINLE</sequence>
<gene>
    <name evidence="3" type="ORF">JBF11_01035</name>
</gene>